<dbReference type="RefSeq" id="WP_247813461.1">
    <property type="nucleotide sequence ID" value="NZ_CP095855.1"/>
</dbReference>
<organism evidence="1 2">
    <name type="scientific">Chitinophaga filiformis</name>
    <name type="common">Myxococcus filiformis</name>
    <name type="synonym">Flexibacter filiformis</name>
    <dbReference type="NCBI Taxonomy" id="104663"/>
    <lineage>
        <taxon>Bacteria</taxon>
        <taxon>Pseudomonadati</taxon>
        <taxon>Bacteroidota</taxon>
        <taxon>Chitinophagia</taxon>
        <taxon>Chitinophagales</taxon>
        <taxon>Chitinophagaceae</taxon>
        <taxon>Chitinophaga</taxon>
    </lineage>
</organism>
<protein>
    <submittedName>
        <fullName evidence="1">Uncharacterized protein</fullName>
    </submittedName>
</protein>
<dbReference type="Proteomes" id="UP000830198">
    <property type="component" value="Chromosome"/>
</dbReference>
<dbReference type="EMBL" id="CP095855">
    <property type="protein sequence ID" value="UPK71382.1"/>
    <property type="molecule type" value="Genomic_DNA"/>
</dbReference>
<evidence type="ECO:0000313" key="1">
    <source>
        <dbReference type="EMBL" id="UPK71382.1"/>
    </source>
</evidence>
<evidence type="ECO:0000313" key="2">
    <source>
        <dbReference type="Proteomes" id="UP000830198"/>
    </source>
</evidence>
<name>A0ABY4I6A5_CHIFI</name>
<reference evidence="1 2" key="1">
    <citation type="submission" date="2022-04" db="EMBL/GenBank/DDBJ databases">
        <title>The arsenic-methylating capacity of Chitinophaga filiformis YT5 during chitin decomposition.</title>
        <authorList>
            <person name="Chen G."/>
            <person name="Liang Y."/>
        </authorList>
    </citation>
    <scope>NUCLEOTIDE SEQUENCE [LARGE SCALE GENOMIC DNA]</scope>
    <source>
        <strain evidence="1 2">YT5</strain>
    </source>
</reference>
<proteinExistence type="predicted"/>
<sequence length="339" mass="40355">MDLHNFLEILRDEDIGNREKYDAFIAFKIYYDGLCDFILKNQKFSDDQLTPHIFNSKWPEAQDDLVFKKHLFAAKMTFERLNKLIKEANFEHYEFLLSVVAHDLFSIIKVGEENYRHSRLSFVMKARPDQDPREVFDVAEVMLHFGTIDPKNAYLREVFPVSIFLLRQTIELYGKRVLGFKSITDKYGNRTRSVSTQVAWEFVKREAKKKDSRIKLPVNVDTIVRIEEWTNRYVHTGDLQRLYLIENAIHFVGKLIYSMNEEIKDYEGKIKYYGTTQITGYNAIKDEFERYVNPAKPKRNKLVELWHRFFILIRMKKKPKEIIVNWVHVDKVHATILSL</sequence>
<gene>
    <name evidence="1" type="ORF">MYF79_08840</name>
</gene>
<keyword evidence="2" id="KW-1185">Reference proteome</keyword>
<accession>A0ABY4I6A5</accession>